<sequence length="77" mass="8463">MSVSLSVTDVRTCEACWREPVTAARHTVLGRDLLCRACAEGGCPRRVDLFPPYGIYRLRRPASQSVVSNASIRGNGR</sequence>
<gene>
    <name evidence="1" type="ORF">FY004_35110</name>
</gene>
<keyword evidence="2" id="KW-1185">Reference proteome</keyword>
<evidence type="ECO:0000313" key="2">
    <source>
        <dbReference type="Proteomes" id="UP000323242"/>
    </source>
</evidence>
<dbReference type="Proteomes" id="UP000323242">
    <property type="component" value="Unassembled WGS sequence"/>
</dbReference>
<proteinExistence type="predicted"/>
<comment type="caution">
    <text evidence="1">The sequence shown here is derived from an EMBL/GenBank/DDBJ whole genome shotgun (WGS) entry which is preliminary data.</text>
</comment>
<reference evidence="1 2" key="1">
    <citation type="submission" date="2019-08" db="EMBL/GenBank/DDBJ databases">
        <title>Draft genome for granaticin producer strain Streptomyces parvus C05.</title>
        <authorList>
            <person name="Gonzalez-Pimentel J.L."/>
        </authorList>
    </citation>
    <scope>NUCLEOTIDE SEQUENCE [LARGE SCALE GENOMIC DNA]</scope>
    <source>
        <strain evidence="1 2">C05</strain>
    </source>
</reference>
<organism evidence="1 2">
    <name type="scientific">Streptomyces parvus</name>
    <dbReference type="NCBI Taxonomy" id="66428"/>
    <lineage>
        <taxon>Bacteria</taxon>
        <taxon>Bacillati</taxon>
        <taxon>Actinomycetota</taxon>
        <taxon>Actinomycetes</taxon>
        <taxon>Kitasatosporales</taxon>
        <taxon>Streptomycetaceae</taxon>
        <taxon>Streptomyces</taxon>
    </lineage>
</organism>
<dbReference type="AlphaFoldDB" id="A0A5D4I4G5"/>
<evidence type="ECO:0000313" key="1">
    <source>
        <dbReference type="EMBL" id="TYR47744.1"/>
    </source>
</evidence>
<accession>A0A5D4I4G5</accession>
<name>A0A5D4I4G5_9ACTN</name>
<dbReference type="EMBL" id="VSZQ01000322">
    <property type="protein sequence ID" value="TYR47744.1"/>
    <property type="molecule type" value="Genomic_DNA"/>
</dbReference>
<protein>
    <submittedName>
        <fullName evidence="1">Uncharacterized protein</fullName>
    </submittedName>
</protein>